<reference evidence="4" key="1">
    <citation type="submission" date="2022-09" db="EMBL/GenBank/DDBJ databases">
        <title>Complete genome sequence of Vulcanisaeta souniana.</title>
        <authorList>
            <person name="Kato S."/>
            <person name="Itoh T."/>
            <person name="Ohkuma M."/>
        </authorList>
    </citation>
    <scope>NUCLEOTIDE SEQUENCE [LARGE SCALE GENOMIC DNA]</scope>
    <source>
        <strain evidence="4">JCM 11219</strain>
    </source>
</reference>
<organism evidence="3 4">
    <name type="scientific">Vulcanisaeta souniana JCM 11219</name>
    <dbReference type="NCBI Taxonomy" id="1293586"/>
    <lineage>
        <taxon>Archaea</taxon>
        <taxon>Thermoproteota</taxon>
        <taxon>Thermoprotei</taxon>
        <taxon>Thermoproteales</taxon>
        <taxon>Thermoproteaceae</taxon>
        <taxon>Vulcanisaeta</taxon>
    </lineage>
</organism>
<evidence type="ECO:0000313" key="4">
    <source>
        <dbReference type="Proteomes" id="UP001060771"/>
    </source>
</evidence>
<gene>
    <name evidence="3" type="ORF">Vsou_13220</name>
</gene>
<dbReference type="InterPro" id="IPR027417">
    <property type="entry name" value="P-loop_NTPase"/>
</dbReference>
<evidence type="ECO:0000256" key="1">
    <source>
        <dbReference type="ARBA" id="ARBA00006611"/>
    </source>
</evidence>
<dbReference type="Gene3D" id="3.40.50.300">
    <property type="entry name" value="P-loop containing nucleotide triphosphate hydrolases"/>
    <property type="match status" value="1"/>
</dbReference>
<dbReference type="SMART" id="SM00382">
    <property type="entry name" value="AAA"/>
    <property type="match status" value="1"/>
</dbReference>
<proteinExistence type="inferred from homology"/>
<dbReference type="PANTHER" id="PTHR30486:SF6">
    <property type="entry name" value="TYPE IV PILUS RETRACTATION ATPASE PILT"/>
    <property type="match status" value="1"/>
</dbReference>
<accession>A0ABN6SS20</accession>
<dbReference type="PANTHER" id="PTHR30486">
    <property type="entry name" value="TWITCHING MOTILITY PROTEIN PILT"/>
    <property type="match status" value="1"/>
</dbReference>
<dbReference type="Pfam" id="PF00437">
    <property type="entry name" value="T2SSE"/>
    <property type="match status" value="1"/>
</dbReference>
<dbReference type="SUPFAM" id="SSF52540">
    <property type="entry name" value="P-loop containing nucleoside triphosphate hydrolases"/>
    <property type="match status" value="1"/>
</dbReference>
<evidence type="ECO:0000259" key="2">
    <source>
        <dbReference type="SMART" id="SM00382"/>
    </source>
</evidence>
<feature type="domain" description="AAA+ ATPase" evidence="2">
    <location>
        <begin position="282"/>
        <end position="418"/>
    </location>
</feature>
<sequence>MRGIVHTAFDFKVNNPGVPALNSLGTIVTPSGVTTEILYIEQPEGARFYLHDVLNYPEYMECLDMPRIIEWLSSGLTWGRLEKNPRLILKALPRVPKGVDLSLLTSEAIAIARRFIMEYSVITPLLAWDELQDLVIDAPGVDGEPMVFARVRGFGDAYHPVVIMPNKCQLENEGRKPRLLTSDVGGGEPVTFNAYIINKASERTRTPVTAFNPRGMATDGELRLRVTMHAEPVSGYVVAFRKHPSKPWHLGRLIAGGSINVETAGKLLLASLGVKPYSRDGEPRGVLVYGPMGSGKTTLTSAIMNTYPPWVRVVAVQDVDEFRVLPDRTYAVLNTRASTGLGARAITKAELIADAMRTGAQFVFVNEILSPGDARAWVRAVTSGHGGVSNLHAGSLEELIDRLERLGIRGASHLVSEFIIAVRMENKRVVEVHTPARADFTRPLPSVFSGFLSELSSNPDDYSLIRRMWAEARCVIDTGSIECLSEGVSIKSM</sequence>
<comment type="similarity">
    <text evidence="1">Belongs to the GSP E family.</text>
</comment>
<dbReference type="InterPro" id="IPR003593">
    <property type="entry name" value="AAA+_ATPase"/>
</dbReference>
<protein>
    <recommendedName>
        <fullName evidence="2">AAA+ ATPase domain-containing protein</fullName>
    </recommendedName>
</protein>
<keyword evidence="4" id="KW-1185">Reference proteome</keyword>
<evidence type="ECO:0000313" key="3">
    <source>
        <dbReference type="EMBL" id="BDR92229.1"/>
    </source>
</evidence>
<dbReference type="Proteomes" id="UP001060771">
    <property type="component" value="Chromosome"/>
</dbReference>
<name>A0ABN6SS20_9CREN</name>
<dbReference type="EMBL" id="AP026830">
    <property type="protein sequence ID" value="BDR92229.1"/>
    <property type="molecule type" value="Genomic_DNA"/>
</dbReference>
<dbReference type="InterPro" id="IPR001482">
    <property type="entry name" value="T2SS/T4SS_dom"/>
</dbReference>
<dbReference type="InterPro" id="IPR050921">
    <property type="entry name" value="T4SS_GSP_E_ATPase"/>
</dbReference>